<feature type="domain" description="Aldehyde dehydrogenase" evidence="3">
    <location>
        <begin position="34"/>
        <end position="137"/>
    </location>
</feature>
<accession>A0A871RKH7</accession>
<dbReference type="PANTHER" id="PTHR43720">
    <property type="entry name" value="2-AMINOMUCONIC SEMIALDEHYDE DEHYDROGENASE"/>
    <property type="match status" value="1"/>
</dbReference>
<dbReference type="InterPro" id="IPR015590">
    <property type="entry name" value="Aldehyde_DH_dom"/>
</dbReference>
<keyword evidence="2" id="KW-0520">NAD</keyword>
<evidence type="ECO:0000313" key="4">
    <source>
        <dbReference type="EMBL" id="QOU22811.1"/>
    </source>
</evidence>
<dbReference type="GeneID" id="64574921"/>
<dbReference type="AlphaFoldDB" id="A0A871RKH7"/>
<dbReference type="Proteomes" id="UP000663131">
    <property type="component" value="Chromosome 9"/>
</dbReference>
<dbReference type="GO" id="GO:0004029">
    <property type="term" value="F:aldehyde dehydrogenase (NAD+) activity"/>
    <property type="evidence" value="ECO:0007669"/>
    <property type="project" value="TreeGrafter"/>
</dbReference>
<dbReference type="Pfam" id="PF00171">
    <property type="entry name" value="Aldedh"/>
    <property type="match status" value="1"/>
</dbReference>
<proteinExistence type="inferred from homology"/>
<name>A0A871RKH7_DEKBR</name>
<reference evidence="4" key="2">
    <citation type="journal article" name="BMC Genomics">
        <title>New genome assemblies reveal patterns of domestication and adaptation across Brettanomyces (Dekkera) species.</title>
        <authorList>
            <person name="Roach M.J."/>
            <person name="Borneman A.R."/>
        </authorList>
    </citation>
    <scope>NUCLEOTIDE SEQUENCE</scope>
    <source>
        <strain evidence="4">UCD 2041</strain>
    </source>
</reference>
<dbReference type="InterPro" id="IPR016161">
    <property type="entry name" value="Ald_DH/histidinol_DH"/>
</dbReference>
<dbReference type="PANTHER" id="PTHR43720:SF2">
    <property type="entry name" value="2-AMINOMUCONIC SEMIALDEHYDE DEHYDROGENASE"/>
    <property type="match status" value="1"/>
</dbReference>
<protein>
    <recommendedName>
        <fullName evidence="3">Aldehyde dehydrogenase domain-containing protein</fullName>
    </recommendedName>
</protein>
<evidence type="ECO:0000313" key="5">
    <source>
        <dbReference type="Proteomes" id="UP000663131"/>
    </source>
</evidence>
<dbReference type="InterPro" id="IPR016162">
    <property type="entry name" value="Ald_DH_N"/>
</dbReference>
<sequence length="147" mass="16437">MTSVYPLEVKIQVPNGDEWNQKTGLFINNEFIYSDKKELIEVENPGNGTTICSVYLADKSDVNKAVRAAKNTYETEWKHFSGQKRSNILLKIANLIRKNSSHLADLEALESGKPKNNNAIGDVLHTADVFEYFAGLAVLLLQVNLLL</sequence>
<evidence type="ECO:0000256" key="2">
    <source>
        <dbReference type="ARBA" id="ARBA00023027"/>
    </source>
</evidence>
<dbReference type="GO" id="GO:0006598">
    <property type="term" value="P:polyamine catabolic process"/>
    <property type="evidence" value="ECO:0007669"/>
    <property type="project" value="TreeGrafter"/>
</dbReference>
<dbReference type="SUPFAM" id="SSF53720">
    <property type="entry name" value="ALDH-like"/>
    <property type="match status" value="1"/>
</dbReference>
<reference evidence="4" key="1">
    <citation type="submission" date="2020-10" db="EMBL/GenBank/DDBJ databases">
        <authorList>
            <person name="Palmer J.M."/>
        </authorList>
    </citation>
    <scope>NUCLEOTIDE SEQUENCE</scope>
    <source>
        <strain evidence="4">UCD 2041</strain>
    </source>
</reference>
<dbReference type="KEGG" id="bbrx:BRETT_002997"/>
<organism evidence="4 5">
    <name type="scientific">Dekkera bruxellensis</name>
    <name type="common">Brettanomyces custersii</name>
    <dbReference type="NCBI Taxonomy" id="5007"/>
    <lineage>
        <taxon>Eukaryota</taxon>
        <taxon>Fungi</taxon>
        <taxon>Dikarya</taxon>
        <taxon>Ascomycota</taxon>
        <taxon>Saccharomycotina</taxon>
        <taxon>Pichiomycetes</taxon>
        <taxon>Pichiales</taxon>
        <taxon>Pichiaceae</taxon>
        <taxon>Brettanomyces</taxon>
    </lineage>
</organism>
<dbReference type="OrthoDB" id="4236722at2759"/>
<dbReference type="RefSeq" id="XP_041139304.1">
    <property type="nucleotide sequence ID" value="XM_041281513.1"/>
</dbReference>
<dbReference type="EMBL" id="CP063137">
    <property type="protein sequence ID" value="QOU22811.1"/>
    <property type="molecule type" value="Genomic_DNA"/>
</dbReference>
<gene>
    <name evidence="4" type="ORF">BRETT_002997</name>
</gene>
<comment type="similarity">
    <text evidence="1">Belongs to the aldehyde dehydrogenase family.</text>
</comment>
<evidence type="ECO:0000259" key="3">
    <source>
        <dbReference type="Pfam" id="PF00171"/>
    </source>
</evidence>
<dbReference type="Gene3D" id="3.40.605.10">
    <property type="entry name" value="Aldehyde Dehydrogenase, Chain A, domain 1"/>
    <property type="match status" value="1"/>
</dbReference>
<evidence type="ECO:0000256" key="1">
    <source>
        <dbReference type="ARBA" id="ARBA00009986"/>
    </source>
</evidence>